<dbReference type="EMBL" id="CADIJX010000009">
    <property type="protein sequence ID" value="CAB3697128.1"/>
    <property type="molecule type" value="Genomic_DNA"/>
</dbReference>
<accession>A0A6S6ZU84</accession>
<organism evidence="3 4">
    <name type="scientific">Achromobacter pestifer</name>
    <dbReference type="NCBI Taxonomy" id="1353889"/>
    <lineage>
        <taxon>Bacteria</taxon>
        <taxon>Pseudomonadati</taxon>
        <taxon>Pseudomonadota</taxon>
        <taxon>Betaproteobacteria</taxon>
        <taxon>Burkholderiales</taxon>
        <taxon>Alcaligenaceae</taxon>
        <taxon>Achromobacter</taxon>
    </lineage>
</organism>
<evidence type="ECO:0000313" key="4">
    <source>
        <dbReference type="Proteomes" id="UP000494108"/>
    </source>
</evidence>
<feature type="domain" description="GmrSD restriction endonucleases C-terminal" evidence="2">
    <location>
        <begin position="448"/>
        <end position="600"/>
    </location>
</feature>
<name>A0A6S6ZU84_9BURK</name>
<proteinExistence type="predicted"/>
<evidence type="ECO:0000259" key="2">
    <source>
        <dbReference type="Pfam" id="PF07510"/>
    </source>
</evidence>
<dbReference type="PANTHER" id="PTHR35149">
    <property type="entry name" value="SLL5132 PROTEIN"/>
    <property type="match status" value="1"/>
</dbReference>
<dbReference type="AlphaFoldDB" id="A0A6S6ZU84"/>
<feature type="domain" description="GmrSD restriction endonucleases N-terminal" evidence="1">
    <location>
        <begin position="9"/>
        <end position="245"/>
    </location>
</feature>
<dbReference type="Proteomes" id="UP000494108">
    <property type="component" value="Unassembled WGS sequence"/>
</dbReference>
<dbReference type="InterPro" id="IPR011089">
    <property type="entry name" value="GmrSD_C"/>
</dbReference>
<gene>
    <name evidence="3" type="ORF">LMG3431_05200</name>
</gene>
<dbReference type="Pfam" id="PF07510">
    <property type="entry name" value="GmrSD_C"/>
    <property type="match status" value="1"/>
</dbReference>
<evidence type="ECO:0000259" key="1">
    <source>
        <dbReference type="Pfam" id="PF03235"/>
    </source>
</evidence>
<dbReference type="PANTHER" id="PTHR35149:SF2">
    <property type="entry name" value="DUF262 DOMAIN-CONTAINING PROTEIN"/>
    <property type="match status" value="1"/>
</dbReference>
<dbReference type="Pfam" id="PF03235">
    <property type="entry name" value="GmrSD_N"/>
    <property type="match status" value="1"/>
</dbReference>
<sequence>MKPFTRSIIDLFDGKRRYLIPLYQRQYSWRETPQIALLWEDIERAVKRIEVDRSSLIPHFMGAIVISQVKTFGKQVQAFEVIDGQQRLTTFQLLLAALRDVAEEHGSSYAREIGKYLLNDGVMENEEEERYKLWPSITDRRAFVELVDSKADLSSIAGLAEDDELIGKASTAAYDAFRRRIDVHVNAGGAYQENRLETLFEAMKSGLAIVSIELEGGDDPQTIFETLNSRGMPLSPSDLLRNFVFQRAGHLGQSDGSLNVDKLYEKHWLPLDRNFWKSQESRGRQTRSRLDWMLTDHLAMNIGDIVSIENLFTGYRKWTLDKAPFASVAEELEAISTTAAVEQRLFSSSPNVGDPVGRFGRMANAFDVSTAMPLAIYLATEPSVASRLTEAFDALESYIVRRDICGLTTKNYNRFFVSLISRLRTSDGDKVDELIAYLSSRLSDIDRWPDDADWERSWVMREQYRPARQPRLRYILENIELAKHTAKTEDIQIRSALTIEHIMPQKWQTNWALPGMEGVPEADYGPELSERVRARNSIVNTVGNLTLITSALNSAVSNGDFSVKMPALRAFTALALNRELQEFELWDEPTIRRRSAALFELARNIWSAPKRTQAFIRGGDEDSLLISGRNALPPNGSHCRFTYAGNEYTATVVDGAIVIPNIEGRYGSFSAASKAVSGTSRNGWNDWYIQEQGRGWALASDWRKESGERQLSGETSLSMELGNAD</sequence>
<reference evidence="3 4" key="1">
    <citation type="submission" date="2020-04" db="EMBL/GenBank/DDBJ databases">
        <authorList>
            <person name="De Canck E."/>
        </authorList>
    </citation>
    <scope>NUCLEOTIDE SEQUENCE [LARGE SCALE GENOMIC DNA]</scope>
    <source>
        <strain evidence="3 4">LMG 3431</strain>
    </source>
</reference>
<keyword evidence="4" id="KW-1185">Reference proteome</keyword>
<evidence type="ECO:0000313" key="3">
    <source>
        <dbReference type="EMBL" id="CAB3697128.1"/>
    </source>
</evidence>
<evidence type="ECO:0008006" key="5">
    <source>
        <dbReference type="Google" id="ProtNLM"/>
    </source>
</evidence>
<dbReference type="InterPro" id="IPR004919">
    <property type="entry name" value="GmrSD_N"/>
</dbReference>
<dbReference type="RefSeq" id="WP_175177470.1">
    <property type="nucleotide sequence ID" value="NZ_CADIJX010000009.1"/>
</dbReference>
<protein>
    <recommendedName>
        <fullName evidence="5">DUF262 domain-containing protein</fullName>
    </recommendedName>
</protein>